<evidence type="ECO:0000256" key="2">
    <source>
        <dbReference type="SAM" id="Phobius"/>
    </source>
</evidence>
<organism evidence="4 5">
    <name type="scientific">Clostridium facile</name>
    <dbReference type="NCBI Taxonomy" id="2763035"/>
    <lineage>
        <taxon>Bacteria</taxon>
        <taxon>Bacillati</taxon>
        <taxon>Bacillota</taxon>
        <taxon>Clostridia</taxon>
        <taxon>Eubacteriales</taxon>
        <taxon>Clostridiaceae</taxon>
        <taxon>Clostridium</taxon>
    </lineage>
</organism>
<dbReference type="Gene3D" id="3.60.40.10">
    <property type="entry name" value="PPM-type phosphatase domain"/>
    <property type="match status" value="1"/>
</dbReference>
<keyword evidence="2" id="KW-0472">Membrane</keyword>
<feature type="transmembrane region" description="Helical" evidence="2">
    <location>
        <begin position="101"/>
        <end position="124"/>
    </location>
</feature>
<evidence type="ECO:0000256" key="1">
    <source>
        <dbReference type="ARBA" id="ARBA00022801"/>
    </source>
</evidence>
<evidence type="ECO:0000259" key="3">
    <source>
        <dbReference type="SMART" id="SM00331"/>
    </source>
</evidence>
<feature type="transmembrane region" description="Helical" evidence="2">
    <location>
        <begin position="228"/>
        <end position="246"/>
    </location>
</feature>
<feature type="domain" description="PPM-type phosphatase" evidence="3">
    <location>
        <begin position="551"/>
        <end position="757"/>
    </location>
</feature>
<dbReference type="PANTHER" id="PTHR43156">
    <property type="entry name" value="STAGE II SPORULATION PROTEIN E-RELATED"/>
    <property type="match status" value="1"/>
</dbReference>
<feature type="transmembrane region" description="Helical" evidence="2">
    <location>
        <begin position="166"/>
        <end position="185"/>
    </location>
</feature>
<feature type="transmembrane region" description="Helical" evidence="2">
    <location>
        <begin position="251"/>
        <end position="270"/>
    </location>
</feature>
<dbReference type="Pfam" id="PF19732">
    <property type="entry name" value="SpoIIE_N"/>
    <property type="match status" value="1"/>
</dbReference>
<dbReference type="Proteomes" id="UP000649151">
    <property type="component" value="Unassembled WGS sequence"/>
</dbReference>
<keyword evidence="2" id="KW-0812">Transmembrane</keyword>
<gene>
    <name evidence="4" type="ORF">H8Z77_07480</name>
</gene>
<accession>A0ABR7IRX3</accession>
<dbReference type="InterPro" id="IPR052016">
    <property type="entry name" value="Bact_Sigma-Reg"/>
</dbReference>
<dbReference type="EMBL" id="JACOQK010000001">
    <property type="protein sequence ID" value="MBC5787858.1"/>
    <property type="molecule type" value="Genomic_DNA"/>
</dbReference>
<evidence type="ECO:0000313" key="4">
    <source>
        <dbReference type="EMBL" id="MBC5787858.1"/>
    </source>
</evidence>
<dbReference type="RefSeq" id="WP_186996638.1">
    <property type="nucleotide sequence ID" value="NZ_JACOQK010000001.1"/>
</dbReference>
<dbReference type="SMART" id="SM00331">
    <property type="entry name" value="PP2C_SIG"/>
    <property type="match status" value="1"/>
</dbReference>
<keyword evidence="1" id="KW-0378">Hydrolase</keyword>
<protein>
    <submittedName>
        <fullName evidence="4">SpoIIE family protein phosphatase</fullName>
    </submittedName>
</protein>
<dbReference type="InterPro" id="IPR001932">
    <property type="entry name" value="PPM-type_phosphatase-like_dom"/>
</dbReference>
<dbReference type="Pfam" id="PF07228">
    <property type="entry name" value="SpoIIE"/>
    <property type="match status" value="1"/>
</dbReference>
<dbReference type="SUPFAM" id="SSF81606">
    <property type="entry name" value="PP2C-like"/>
    <property type="match status" value="1"/>
</dbReference>
<sequence length="759" mass="83686">MKSSSIIKTRSLDLLQGCAVGFLSALLSNARVLGSFSPFGISFAAAIPKEYSLFSLAGSACGYVIFGGITDNSSYIAALLLVTIFKFFIHLKGHTAETDSVIQGVIASVSLLTTTVISIVLHPVSTITILLKGSEVLLCGSMAFMVSMVVHSLSSPSHEYRFVEKASFAILCTITFLSLAPLELWNFRIARIIGIICICIGMYWIGYAGGVLVAILFTIAMTLYDTNLAVSSGCLIVAAFIGGVFCPLGKIAQVTMFIASATFSAVVLGVEQVTTLDMVEVLLGSAVFFFFPDNILDRLFTKEKIPKVHRTHTDGMTSKLEFIADSLTDLQHSIEKVSNHMEAAAENDIFHIYTKTSERVCKNCGLNTFCWGAAYGDMTHALNNLTKLLRTKGKVEKDTAPFFFQQKCCQPEEFLQEINLDYKEFLAKEAATRRVVEARLMAINQLEGISGMLCEMSKELSDIIANDPKANLVVQEAFQEIGCQPKEIHCYYDKYDRLYCDIYLAQRPDDFHLEQISEQLTEHLNREMELPSVVSSDLSTKVSYFERANFRVDFHASQISNNNNRYCGDSFEYFMDSKGFAHIILSDGMGSGARAAVDSTMTCSIARKLLQTGFGFDATFQLVNLAFLVKSREESLATLDVCTIDLYTGMAEFAKSGAASSFVMRNGKVVRIECSSLPIGILQGIQYDKEEMKLNRGDLVVMVSDGALASGEDWISSELELYSQLSSKEISQKLCAEAQRRRIDGHSDDITVVAIRLKK</sequence>
<feature type="transmembrane region" description="Helical" evidence="2">
    <location>
        <begin position="136"/>
        <end position="154"/>
    </location>
</feature>
<evidence type="ECO:0000313" key="5">
    <source>
        <dbReference type="Proteomes" id="UP000649151"/>
    </source>
</evidence>
<dbReference type="InterPro" id="IPR045768">
    <property type="entry name" value="SpoIIE_N"/>
</dbReference>
<proteinExistence type="predicted"/>
<feature type="transmembrane region" description="Helical" evidence="2">
    <location>
        <begin position="73"/>
        <end position="89"/>
    </location>
</feature>
<reference evidence="4 5" key="1">
    <citation type="submission" date="2020-08" db="EMBL/GenBank/DDBJ databases">
        <title>Genome public.</title>
        <authorList>
            <person name="Liu C."/>
            <person name="Sun Q."/>
        </authorList>
    </citation>
    <scope>NUCLEOTIDE SEQUENCE [LARGE SCALE GENOMIC DNA]</scope>
    <source>
        <strain evidence="4 5">NSJ-27</strain>
    </source>
</reference>
<keyword evidence="2" id="KW-1133">Transmembrane helix</keyword>
<dbReference type="InterPro" id="IPR036457">
    <property type="entry name" value="PPM-type-like_dom_sf"/>
</dbReference>
<comment type="caution">
    <text evidence="4">The sequence shown here is derived from an EMBL/GenBank/DDBJ whole genome shotgun (WGS) entry which is preliminary data.</text>
</comment>
<feature type="transmembrane region" description="Helical" evidence="2">
    <location>
        <begin position="192"/>
        <end position="222"/>
    </location>
</feature>
<keyword evidence="5" id="KW-1185">Reference proteome</keyword>
<name>A0ABR7IRX3_9CLOT</name>
<dbReference type="PANTHER" id="PTHR43156:SF2">
    <property type="entry name" value="STAGE II SPORULATION PROTEIN E"/>
    <property type="match status" value="1"/>
</dbReference>